<dbReference type="Proteomes" id="UP001239111">
    <property type="component" value="Chromosome 1"/>
</dbReference>
<proteinExistence type="predicted"/>
<keyword evidence="2" id="KW-1185">Reference proteome</keyword>
<gene>
    <name evidence="1" type="ORF">QAD02_022947</name>
</gene>
<accession>A0ACC2PVK4</accession>
<comment type="caution">
    <text evidence="1">The sequence shown here is derived from an EMBL/GenBank/DDBJ whole genome shotgun (WGS) entry which is preliminary data.</text>
</comment>
<protein>
    <submittedName>
        <fullName evidence="1">Uncharacterized protein</fullName>
    </submittedName>
</protein>
<feature type="non-terminal residue" evidence="1">
    <location>
        <position position="1"/>
    </location>
</feature>
<evidence type="ECO:0000313" key="1">
    <source>
        <dbReference type="EMBL" id="KAJ8687153.1"/>
    </source>
</evidence>
<evidence type="ECO:0000313" key="2">
    <source>
        <dbReference type="Proteomes" id="UP001239111"/>
    </source>
</evidence>
<sequence length="626" mass="71784">LVHLRSHQKKNRKMNSDSESQDSDEGRRFRFETTRKDAVTLQRKDRISPPRNRRLDRRSRSRDRSSRDGRSRHSNSDSSRRKRTPNRDDSNGRDSYKKKSKKSDKDSKDSNSKKSDKDSSRSHHHSKNHESKDTKDYSNGSKETKEGKTHSATKHKSKSREKHKKRSRDRSHEKSDLVSDHKESLKKEYLKTTSNDSSTSVDTQGDDVKKRKKSKKSDRKHEARCEDSSSSKTIDSKTSISAGFPDSRVTKTPELNVIAPPRKVPKSFFDRVVNKRSREDDESTFGPALPPKLEKSLIIARESKKESFDDIEGTTPPRPVTKCDESLIGPALPGNSKTIVQKDDGDGLDEKKEINDGRMSPRTPPRINKVESINEEKREDDSFGPILPPQLKKTKIVGPTLPANFVIPDNTDEEMKNCQPCEESDDSDTEDHSFGPLPVDHPASQSSHVQIQLEQRARRVKEKFGVKESPEKNKREEWMTELPPAHAVALGLGSINRKFKTREGPDMSDRSIWTDTPADRLRKQKEKEENRFIPSEDSSIKATIESDPVQQDIEEKKAESLLDMHLKTMKRKKKKMEKEAKQLGLPTRRPFDRDVDLQTNRLDEARKKKIFEKASRLNDRFAVGKI</sequence>
<dbReference type="EMBL" id="CM056741">
    <property type="protein sequence ID" value="KAJ8687153.1"/>
    <property type="molecule type" value="Genomic_DNA"/>
</dbReference>
<organism evidence="1 2">
    <name type="scientific">Eretmocerus hayati</name>
    <dbReference type="NCBI Taxonomy" id="131215"/>
    <lineage>
        <taxon>Eukaryota</taxon>
        <taxon>Metazoa</taxon>
        <taxon>Ecdysozoa</taxon>
        <taxon>Arthropoda</taxon>
        <taxon>Hexapoda</taxon>
        <taxon>Insecta</taxon>
        <taxon>Pterygota</taxon>
        <taxon>Neoptera</taxon>
        <taxon>Endopterygota</taxon>
        <taxon>Hymenoptera</taxon>
        <taxon>Apocrita</taxon>
        <taxon>Proctotrupomorpha</taxon>
        <taxon>Chalcidoidea</taxon>
        <taxon>Aphelinidae</taxon>
        <taxon>Aphelininae</taxon>
        <taxon>Eretmocerus</taxon>
    </lineage>
</organism>
<name>A0ACC2PVK4_9HYME</name>
<reference evidence="1" key="1">
    <citation type="submission" date="2023-04" db="EMBL/GenBank/DDBJ databases">
        <title>A chromosome-level genome assembly of the parasitoid wasp Eretmocerus hayati.</title>
        <authorList>
            <person name="Zhong Y."/>
            <person name="Liu S."/>
            <person name="Liu Y."/>
        </authorList>
    </citation>
    <scope>NUCLEOTIDE SEQUENCE</scope>
    <source>
        <strain evidence="1">ZJU_SS_LIU_2023</strain>
    </source>
</reference>